<feature type="region of interest" description="Disordered" evidence="1">
    <location>
        <begin position="332"/>
        <end position="437"/>
    </location>
</feature>
<feature type="region of interest" description="Disordered" evidence="1">
    <location>
        <begin position="533"/>
        <end position="576"/>
    </location>
</feature>
<dbReference type="RefSeq" id="XP_044716195.1">
    <property type="nucleotide sequence ID" value="XM_044868840.1"/>
</dbReference>
<accession>A0A9P8MNU5</accession>
<protein>
    <submittedName>
        <fullName evidence="2">Uncharacterized protein</fullName>
    </submittedName>
</protein>
<dbReference type="EMBL" id="JAIZPD010000015">
    <property type="protein sequence ID" value="KAH0958682.1"/>
    <property type="molecule type" value="Genomic_DNA"/>
</dbReference>
<feature type="region of interest" description="Disordered" evidence="1">
    <location>
        <begin position="703"/>
        <end position="725"/>
    </location>
</feature>
<feature type="compositionally biased region" description="Low complexity" evidence="1">
    <location>
        <begin position="416"/>
        <end position="431"/>
    </location>
</feature>
<sequence>MQTVPSLVGTGTAIAAAASGLVFGQPPPTSNTTNATTEDSPARTLRRSHQRTISVDRAFEANHRPTSILYSRPLTTSAAIVDEHSHHRAVSHPPGELSPSAPSVGPRDSVSSNGSWMRRLSIRPLSQNNSPRSSLIADSTSVAFSHNSAAPILFRPSPAALPLPPNKLVKRTSNTQTGSSSGEVSPRWRPRGHFPSLRRPATSHQRSATLQQFRADIDVAGSTAHPKYSFERPIGPEELLGASPFDEQVFPGSQSESGWASFFHSRTTRIAASASLQGRLGDATPPLRDLALKRISPQGGNRENRVHLVKPRMLPAPLASIGVSLAAPAEIQETSDQSSSQAFGVLTLPPEPAPPTRTRRSLSESLSSATNWVSKRSGSLRRPKRGLDPSDGASRRHVSEPTELSTSHSPVDQQEKTSPSEPSTKTSAPPKALQEPVLIDSAMTVRRQVPIHHRNRSSPPLGHSIVVSTSSTALSQFARGSHYERSFVMESSDGDARGFTSGDDDDFDFKSDTMFDSLRTLSSCRARAVETPLESVYDESPPSTAGNKIMEEDDESTSTPVRAAQYAGAKSSPSHRGLVIVEPHSSSESPHDDVARMTENLERCSLDGFDDDEDWTRDDDKPFSSPLSPPSQGNSSLGSKGMNPNVRLALASIEGETLPRMGDHDHRIERPLSNLFEWSETSIHDKHEGGGISMRPRTAYAMPEMDSRGGRSAIRRGPTPTHVRSQSVPIVNDSVAIAKPPGPKYGTWGMGAKTVSEDWDEDFEFGVGGGDCNGEAAGKSQEKAFAVPESIRATQPSVRAHSGQIRELSLLVNDLKRLCRHGRELNMLNGDQTGLWREAEGIIALASPDEDDEKEDHQSSAPTGPSSRDVKGLPLEDSPEPAMRKTAVVRERQSPRRRSVFSPEDDIFGGNWPLVEPNGAQSSRVKPPRTPDYQSNPPNDVSGVVRSVMESMRQHHRSSTEPPRDSRPQEGSNGRVQFDTNSLKALVKRAGELRDVLSDAIRRVDQITQSPATTPRRERRLESSPAFTRVFDDPAPMSPQMPLMTVG</sequence>
<feature type="region of interest" description="Disordered" evidence="1">
    <location>
        <begin position="23"/>
        <end position="44"/>
    </location>
</feature>
<evidence type="ECO:0000313" key="2">
    <source>
        <dbReference type="EMBL" id="KAH0958682.1"/>
    </source>
</evidence>
<dbReference type="Proteomes" id="UP000824596">
    <property type="component" value="Unassembled WGS sequence"/>
</dbReference>
<comment type="caution">
    <text evidence="2">The sequence shown here is derived from an EMBL/GenBank/DDBJ whole genome shotgun (WGS) entry which is preliminary data.</text>
</comment>
<feature type="region of interest" description="Disordered" evidence="1">
    <location>
        <begin position="1005"/>
        <end position="1047"/>
    </location>
</feature>
<dbReference type="AlphaFoldDB" id="A0A9P8MNU5"/>
<dbReference type="GO" id="GO:1902412">
    <property type="term" value="P:regulation of mitotic cytokinesis"/>
    <property type="evidence" value="ECO:0007669"/>
    <property type="project" value="InterPro"/>
</dbReference>
<feature type="region of interest" description="Disordered" evidence="1">
    <location>
        <begin position="156"/>
        <end position="205"/>
    </location>
</feature>
<dbReference type="GeneID" id="68359498"/>
<feature type="compositionally biased region" description="Basic and acidic residues" evidence="1">
    <location>
        <begin position="958"/>
        <end position="968"/>
    </location>
</feature>
<organism evidence="2 3">
    <name type="scientific">Hirsutella rhossiliensis</name>
    <dbReference type="NCBI Taxonomy" id="111463"/>
    <lineage>
        <taxon>Eukaryota</taxon>
        <taxon>Fungi</taxon>
        <taxon>Dikarya</taxon>
        <taxon>Ascomycota</taxon>
        <taxon>Pezizomycotina</taxon>
        <taxon>Sordariomycetes</taxon>
        <taxon>Hypocreomycetidae</taxon>
        <taxon>Hypocreales</taxon>
        <taxon>Ophiocordycipitaceae</taxon>
        <taxon>Hirsutella</taxon>
    </lineage>
</organism>
<name>A0A9P8MNU5_9HYPO</name>
<feature type="compositionally biased region" description="Polar residues" evidence="1">
    <location>
        <begin position="332"/>
        <end position="342"/>
    </location>
</feature>
<reference evidence="2" key="1">
    <citation type="submission" date="2021-09" db="EMBL/GenBank/DDBJ databases">
        <title>A high-quality genome of the endoparasitic fungus Hirsutella rhossiliensis with a comparison of Hirsutella genomes reveals transposable elements contributing to genome size variation.</title>
        <authorList>
            <person name="Lin R."/>
            <person name="Jiao Y."/>
            <person name="Sun X."/>
            <person name="Ling J."/>
            <person name="Xie B."/>
            <person name="Cheng X."/>
        </authorList>
    </citation>
    <scope>NUCLEOTIDE SEQUENCE</scope>
    <source>
        <strain evidence="2">HR02</strain>
    </source>
</reference>
<dbReference type="OrthoDB" id="5346713at2759"/>
<feature type="compositionally biased region" description="Polar residues" evidence="1">
    <location>
        <begin position="969"/>
        <end position="980"/>
    </location>
</feature>
<feature type="compositionally biased region" description="Polar residues" evidence="1">
    <location>
        <begin position="171"/>
        <end position="183"/>
    </location>
</feature>
<gene>
    <name evidence="2" type="ORF">HRG_10369</name>
</gene>
<proteinExistence type="predicted"/>
<keyword evidence="3" id="KW-1185">Reference proteome</keyword>
<dbReference type="InterPro" id="IPR045342">
    <property type="entry name" value="Etd1"/>
</dbReference>
<feature type="region of interest" description="Disordered" evidence="1">
    <location>
        <begin position="85"/>
        <end position="114"/>
    </location>
</feature>
<evidence type="ECO:0000313" key="3">
    <source>
        <dbReference type="Proteomes" id="UP000824596"/>
    </source>
</evidence>
<feature type="region of interest" description="Disordered" evidence="1">
    <location>
        <begin position="847"/>
        <end position="980"/>
    </location>
</feature>
<feature type="region of interest" description="Disordered" evidence="1">
    <location>
        <begin position="606"/>
        <end position="643"/>
    </location>
</feature>
<feature type="compositionally biased region" description="Polar residues" evidence="1">
    <location>
        <begin position="402"/>
        <end position="412"/>
    </location>
</feature>
<dbReference type="GO" id="GO:0005096">
    <property type="term" value="F:GTPase activator activity"/>
    <property type="evidence" value="ECO:0007669"/>
    <property type="project" value="InterPro"/>
</dbReference>
<feature type="compositionally biased region" description="Basic and acidic residues" evidence="1">
    <location>
        <begin position="385"/>
        <end position="400"/>
    </location>
</feature>
<dbReference type="Pfam" id="PF20162">
    <property type="entry name" value="Etd1"/>
    <property type="match status" value="1"/>
</dbReference>
<feature type="compositionally biased region" description="Acidic residues" evidence="1">
    <location>
        <begin position="608"/>
        <end position="617"/>
    </location>
</feature>
<evidence type="ECO:0000256" key="1">
    <source>
        <dbReference type="SAM" id="MobiDB-lite"/>
    </source>
</evidence>